<gene>
    <name evidence="2" type="ORF">ACFQMJ_20760</name>
</gene>
<proteinExistence type="predicted"/>
<reference evidence="3" key="1">
    <citation type="journal article" date="2019" name="Int. J. Syst. Evol. Microbiol.">
        <title>The Global Catalogue of Microorganisms (GCM) 10K type strain sequencing project: providing services to taxonomists for standard genome sequencing and annotation.</title>
        <authorList>
            <consortium name="The Broad Institute Genomics Platform"/>
            <consortium name="The Broad Institute Genome Sequencing Center for Infectious Disease"/>
            <person name="Wu L."/>
            <person name="Ma J."/>
        </authorList>
    </citation>
    <scope>NUCLEOTIDE SEQUENCE [LARGE SCALE GENOMIC DNA]</scope>
    <source>
        <strain evidence="3">KCTC 12907</strain>
    </source>
</reference>
<evidence type="ECO:0000259" key="1">
    <source>
        <dbReference type="Pfam" id="PF09820"/>
    </source>
</evidence>
<dbReference type="PANTHER" id="PTHR34825:SF1">
    <property type="entry name" value="AAA-ATPASE-LIKE DOMAIN-CONTAINING PROTEIN"/>
    <property type="match status" value="1"/>
</dbReference>
<dbReference type="InterPro" id="IPR018631">
    <property type="entry name" value="AAA-ATPase-like_dom"/>
</dbReference>
<protein>
    <submittedName>
        <fullName evidence="2">AAA family ATPase</fullName>
    </submittedName>
</protein>
<evidence type="ECO:0000313" key="3">
    <source>
        <dbReference type="Proteomes" id="UP001596378"/>
    </source>
</evidence>
<feature type="domain" description="AAA-ATPase-like" evidence="1">
    <location>
        <begin position="2"/>
        <end position="223"/>
    </location>
</feature>
<dbReference type="Pfam" id="PF09820">
    <property type="entry name" value="AAA-ATPase_like"/>
    <property type="match status" value="1"/>
</dbReference>
<organism evidence="2 3">
    <name type="scientific">Cohnella cellulosilytica</name>
    <dbReference type="NCBI Taxonomy" id="986710"/>
    <lineage>
        <taxon>Bacteria</taxon>
        <taxon>Bacillati</taxon>
        <taxon>Bacillota</taxon>
        <taxon>Bacilli</taxon>
        <taxon>Bacillales</taxon>
        <taxon>Paenibacillaceae</taxon>
        <taxon>Cohnella</taxon>
    </lineage>
</organism>
<evidence type="ECO:0000313" key="2">
    <source>
        <dbReference type="EMBL" id="MFC7150974.1"/>
    </source>
</evidence>
<dbReference type="Proteomes" id="UP001596378">
    <property type="component" value="Unassembled WGS sequence"/>
</dbReference>
<comment type="caution">
    <text evidence="2">The sequence shown here is derived from an EMBL/GenBank/DDBJ whole genome shotgun (WGS) entry which is preliminary data.</text>
</comment>
<dbReference type="PANTHER" id="PTHR34825">
    <property type="entry name" value="CONSERVED PROTEIN, WITH A WEAK D-GALACTARATE DEHYDRATASE/ALTRONATE HYDROLASE DOMAIN"/>
    <property type="match status" value="1"/>
</dbReference>
<keyword evidence="3" id="KW-1185">Reference proteome</keyword>
<dbReference type="EMBL" id="JBHTAI010000013">
    <property type="protein sequence ID" value="MFC7150974.1"/>
    <property type="molecule type" value="Genomic_DNA"/>
</dbReference>
<dbReference type="Pfam" id="PF08011">
    <property type="entry name" value="PDDEXK_9"/>
    <property type="match status" value="1"/>
</dbReference>
<sequence length="560" mass="64596">MDDFKAIYERNLYYVDKSMFIKDILDDGAEVNLIARPRRFGKTLNLSMLRYFFEKTEEDRKSLFRNLDIWQQGERYQQEQGKYPVITLTMKSLKMNTWQNNYSRLCALLATEIERHSYLYEKGTLSSNDNYVINRILDRSADESEYGGSLELLSRLLHAYHGQKVIILVDEYDTLLNEAYIYGFYDKAANFLRILLGEAFKSNIHLRKGVMTGIFRVAKESIFSGLNNLKVSTIIQDEYKEYFGFTEPEVQKTLEDFGLTKQVGEVIKWYNGYRFGEERPLTIYNPWSIIQYADQRKLVSYWVNTSDNLIVRKLVTEGSGEIQQQVAALLKRQEIGPIRIDDTIVYRDVERSSETIWSFLLISGYLKTVNLERHTEGMLRGLFGMLTIPNEEVHDFFAEMLSSWFSDTVKGGSAIKLLQALTDGDIATFSGMLQETVLHAFSYHDVGDDRSESFYHAFVLGLLVYLDKEYEVVSNRESGYGRHDVMIVPRGNGEGRKGVILEFKRADKLQEESIDAALDAALRQIEEKQYEAVLRSRGIQNVIKLGVAFKGKQVKVKGGE</sequence>
<dbReference type="InterPro" id="IPR012547">
    <property type="entry name" value="PDDEXK_9"/>
</dbReference>
<name>A0ABW2FG61_9BACL</name>
<accession>A0ABW2FG61</accession>